<dbReference type="STRING" id="1348657.M622_12795"/>
<dbReference type="InterPro" id="IPR004682">
    <property type="entry name" value="TRAP_DctP"/>
</dbReference>
<dbReference type="NCBIfam" id="NF037995">
    <property type="entry name" value="TRAP_S1"/>
    <property type="match status" value="1"/>
</dbReference>
<proteinExistence type="inferred from homology"/>
<dbReference type="GO" id="GO:0055085">
    <property type="term" value="P:transmembrane transport"/>
    <property type="evidence" value="ECO:0007669"/>
    <property type="project" value="InterPro"/>
</dbReference>
<evidence type="ECO:0000256" key="2">
    <source>
        <dbReference type="ARBA" id="ARBA00022448"/>
    </source>
</evidence>
<reference evidence="5 6" key="1">
    <citation type="submission" date="2013-06" db="EMBL/GenBank/DDBJ databases">
        <title>Draft genome sequence of Thauera terpenica.</title>
        <authorList>
            <person name="Liu B."/>
            <person name="Frostegard A.H."/>
            <person name="Shapleigh J.P."/>
        </authorList>
    </citation>
    <scope>NUCLEOTIDE SEQUENCE [LARGE SCALE GENOMIC DNA]</scope>
    <source>
        <strain evidence="5 6">58Eu</strain>
    </source>
</reference>
<dbReference type="Gene3D" id="3.40.190.170">
    <property type="entry name" value="Bacterial extracellular solute-binding protein, family 7"/>
    <property type="match status" value="1"/>
</dbReference>
<evidence type="ECO:0008006" key="7">
    <source>
        <dbReference type="Google" id="ProtNLM"/>
    </source>
</evidence>
<dbReference type="PANTHER" id="PTHR33376:SF7">
    <property type="entry name" value="C4-DICARBOXYLATE-BINDING PROTEIN DCTB"/>
    <property type="match status" value="1"/>
</dbReference>
<dbReference type="PANTHER" id="PTHR33376">
    <property type="match status" value="1"/>
</dbReference>
<dbReference type="PIRSF" id="PIRSF006470">
    <property type="entry name" value="DctB"/>
    <property type="match status" value="1"/>
</dbReference>
<evidence type="ECO:0000313" key="5">
    <source>
        <dbReference type="EMBL" id="EPZ16428.1"/>
    </source>
</evidence>
<comment type="similarity">
    <text evidence="1">Belongs to the bacterial solute-binding protein 7 family.</text>
</comment>
<comment type="caution">
    <text evidence="5">The sequence shown here is derived from an EMBL/GenBank/DDBJ whole genome shotgun (WGS) entry which is preliminary data.</text>
</comment>
<dbReference type="GO" id="GO:0030288">
    <property type="term" value="C:outer membrane-bounded periplasmic space"/>
    <property type="evidence" value="ECO:0007669"/>
    <property type="project" value="InterPro"/>
</dbReference>
<dbReference type="eggNOG" id="COG1638">
    <property type="taxonomic scope" value="Bacteria"/>
</dbReference>
<dbReference type="PATRIC" id="fig|1348657.5.peg.1100"/>
<evidence type="ECO:0000256" key="3">
    <source>
        <dbReference type="ARBA" id="ARBA00022729"/>
    </source>
</evidence>
<dbReference type="Proteomes" id="UP000015455">
    <property type="component" value="Unassembled WGS sequence"/>
</dbReference>
<sequence>MKSNLKTTILAAAMACSVMLTGPAAAQEITAKFSVTLPEASHQGQGVAKFVQLVKERSQGRIEIKPYYNAALGNDVQVTSALQGGSIQFVVPQTTTLTGMIKEFEVLDYPFLFDSEQEAEAVLDGAVGQRLLDTLPEKGLVGLAFWENGFFNFTNSRHPIAKLEDFNDLKLRAVQAKISQESIKTLGATPVPLAVPELFTALETRTVDGQGTPATVTTALRLDEVQKYLSKTRHTYGAFIPLVSKKFWDKLSEDDRKLLLQAAIDARTYQRGVARDQDRDALARMAAKGVAINEVSPAERTRMREASKPIWDAFAQGSMVEVLQATQAEIAKVRK</sequence>
<keyword evidence="2" id="KW-0813">Transport</keyword>
<feature type="signal peptide" evidence="4">
    <location>
        <begin position="1"/>
        <end position="26"/>
    </location>
</feature>
<dbReference type="AlphaFoldDB" id="T0B0U1"/>
<dbReference type="InterPro" id="IPR018389">
    <property type="entry name" value="DctP_fam"/>
</dbReference>
<evidence type="ECO:0000256" key="1">
    <source>
        <dbReference type="ARBA" id="ARBA00009023"/>
    </source>
</evidence>
<feature type="chain" id="PRO_5004573782" description="ABC transporter substrate-binding protein" evidence="4">
    <location>
        <begin position="27"/>
        <end position="335"/>
    </location>
</feature>
<organism evidence="5 6">
    <name type="scientific">Thauera terpenica 58Eu</name>
    <dbReference type="NCBI Taxonomy" id="1348657"/>
    <lineage>
        <taxon>Bacteria</taxon>
        <taxon>Pseudomonadati</taxon>
        <taxon>Pseudomonadota</taxon>
        <taxon>Betaproteobacteria</taxon>
        <taxon>Rhodocyclales</taxon>
        <taxon>Zoogloeaceae</taxon>
        <taxon>Thauera</taxon>
    </lineage>
</organism>
<protein>
    <recommendedName>
        <fullName evidence="7">ABC transporter substrate-binding protein</fullName>
    </recommendedName>
</protein>
<dbReference type="EMBL" id="ATJV01000045">
    <property type="protein sequence ID" value="EPZ16428.1"/>
    <property type="molecule type" value="Genomic_DNA"/>
</dbReference>
<dbReference type="NCBIfam" id="TIGR00787">
    <property type="entry name" value="dctP"/>
    <property type="match status" value="1"/>
</dbReference>
<gene>
    <name evidence="5" type="ORF">M622_12795</name>
</gene>
<evidence type="ECO:0000256" key="4">
    <source>
        <dbReference type="SAM" id="SignalP"/>
    </source>
</evidence>
<accession>T0B0U1</accession>
<keyword evidence="6" id="KW-1185">Reference proteome</keyword>
<name>T0B0U1_9RHOO</name>
<dbReference type="Pfam" id="PF03480">
    <property type="entry name" value="DctP"/>
    <property type="match status" value="1"/>
</dbReference>
<evidence type="ECO:0000313" key="6">
    <source>
        <dbReference type="Proteomes" id="UP000015455"/>
    </source>
</evidence>
<dbReference type="InterPro" id="IPR038404">
    <property type="entry name" value="TRAP_DctP_sf"/>
</dbReference>
<keyword evidence="3 4" id="KW-0732">Signal</keyword>